<gene>
    <name evidence="4" type="ORF">FC32_GL000416</name>
</gene>
<organism evidence="4 5">
    <name type="scientific">Ligilactobacillus apodemi DSM 16634 = JCM 16172</name>
    <dbReference type="NCBI Taxonomy" id="1423724"/>
    <lineage>
        <taxon>Bacteria</taxon>
        <taxon>Bacillati</taxon>
        <taxon>Bacillota</taxon>
        <taxon>Bacilli</taxon>
        <taxon>Lactobacillales</taxon>
        <taxon>Lactobacillaceae</taxon>
        <taxon>Ligilactobacillus</taxon>
    </lineage>
</organism>
<dbReference type="STRING" id="1423724.FC32_GL000416"/>
<dbReference type="AlphaFoldDB" id="A0A0R1U717"/>
<reference evidence="4 5" key="1">
    <citation type="journal article" date="2015" name="Genome Announc.">
        <title>Expanding the biotechnology potential of lactobacilli through comparative genomics of 213 strains and associated genera.</title>
        <authorList>
            <person name="Sun Z."/>
            <person name="Harris H.M."/>
            <person name="McCann A."/>
            <person name="Guo C."/>
            <person name="Argimon S."/>
            <person name="Zhang W."/>
            <person name="Yang X."/>
            <person name="Jeffery I.B."/>
            <person name="Cooney J.C."/>
            <person name="Kagawa T.F."/>
            <person name="Liu W."/>
            <person name="Song Y."/>
            <person name="Salvetti E."/>
            <person name="Wrobel A."/>
            <person name="Rasinkangas P."/>
            <person name="Parkhill J."/>
            <person name="Rea M.C."/>
            <person name="O'Sullivan O."/>
            <person name="Ritari J."/>
            <person name="Douillard F.P."/>
            <person name="Paul Ross R."/>
            <person name="Yang R."/>
            <person name="Briner A.E."/>
            <person name="Felis G.E."/>
            <person name="de Vos W.M."/>
            <person name="Barrangou R."/>
            <person name="Klaenhammer T.R."/>
            <person name="Caufield P.W."/>
            <person name="Cui Y."/>
            <person name="Zhang H."/>
            <person name="O'Toole P.W."/>
        </authorList>
    </citation>
    <scope>NUCLEOTIDE SEQUENCE [LARGE SCALE GENOMIC DNA]</scope>
    <source>
        <strain evidence="4 5">DSM 16634</strain>
    </source>
</reference>
<feature type="domain" description="ABC transporter" evidence="3">
    <location>
        <begin position="6"/>
        <end position="213"/>
    </location>
</feature>
<dbReference type="GO" id="GO:0016887">
    <property type="term" value="F:ATP hydrolysis activity"/>
    <property type="evidence" value="ECO:0007669"/>
    <property type="project" value="InterPro"/>
</dbReference>
<dbReference type="PANTHER" id="PTHR42798">
    <property type="entry name" value="LIPOPROTEIN-RELEASING SYSTEM ATP-BINDING PROTEIN LOLD"/>
    <property type="match status" value="1"/>
</dbReference>
<dbReference type="InterPro" id="IPR003439">
    <property type="entry name" value="ABC_transporter-like_ATP-bd"/>
</dbReference>
<dbReference type="InterPro" id="IPR003593">
    <property type="entry name" value="AAA+_ATPase"/>
</dbReference>
<sequence length="213" mass="23991">MSTELIQITNLTKRFKQKTVFFELNLSFPKHKITVIYGKSGSGKSTLLKLLGGIEPYQAGMIYFNGQKLPRARKHKATVYRRDHVSFIFQDYGLIKASSIKTNLLIGLAYSKLSHSEKLAKMNEALTEVGLNYPLKTKVDILSGGEQQRVAIARALLKPGELVLADEPTGSLDLVNRELVFELLKKLRDQGKTVIMVSHDPYFEQVCDHVIKL</sequence>
<dbReference type="Gene3D" id="3.40.50.300">
    <property type="entry name" value="P-loop containing nucleotide triphosphate hydrolases"/>
    <property type="match status" value="1"/>
</dbReference>
<name>A0A0R1U717_9LACO</name>
<dbReference type="InterPro" id="IPR017871">
    <property type="entry name" value="ABC_transporter-like_CS"/>
</dbReference>
<dbReference type="PANTHER" id="PTHR42798:SF4">
    <property type="entry name" value="ABC TRANSPORTER DOMAIN-CONTAINING PROTEIN"/>
    <property type="match status" value="1"/>
</dbReference>
<protein>
    <submittedName>
        <fullName evidence="4">ABC superfamily ATP binding cassette transporter ABC protein</fullName>
    </submittedName>
</protein>
<dbReference type="RefSeq" id="WP_056957225.1">
    <property type="nucleotide sequence ID" value="NZ_AZFT01000009.1"/>
</dbReference>
<evidence type="ECO:0000256" key="1">
    <source>
        <dbReference type="ARBA" id="ARBA00022741"/>
    </source>
</evidence>
<accession>A0A0R1U717</accession>
<proteinExistence type="predicted"/>
<evidence type="ECO:0000313" key="4">
    <source>
        <dbReference type="EMBL" id="KRL87123.1"/>
    </source>
</evidence>
<dbReference type="SUPFAM" id="SSF52540">
    <property type="entry name" value="P-loop containing nucleoside triphosphate hydrolases"/>
    <property type="match status" value="1"/>
</dbReference>
<dbReference type="Proteomes" id="UP000051324">
    <property type="component" value="Unassembled WGS sequence"/>
</dbReference>
<dbReference type="SMART" id="SM00382">
    <property type="entry name" value="AAA"/>
    <property type="match status" value="1"/>
</dbReference>
<comment type="caution">
    <text evidence="4">The sequence shown here is derived from an EMBL/GenBank/DDBJ whole genome shotgun (WGS) entry which is preliminary data.</text>
</comment>
<evidence type="ECO:0000313" key="5">
    <source>
        <dbReference type="Proteomes" id="UP000051324"/>
    </source>
</evidence>
<keyword evidence="5" id="KW-1185">Reference proteome</keyword>
<dbReference type="eggNOG" id="COG1136">
    <property type="taxonomic scope" value="Bacteria"/>
</dbReference>
<dbReference type="InterPro" id="IPR027417">
    <property type="entry name" value="P-loop_NTPase"/>
</dbReference>
<dbReference type="GO" id="GO:0005524">
    <property type="term" value="F:ATP binding"/>
    <property type="evidence" value="ECO:0007669"/>
    <property type="project" value="UniProtKB-KW"/>
</dbReference>
<dbReference type="EMBL" id="AZFT01000009">
    <property type="protein sequence ID" value="KRL87123.1"/>
    <property type="molecule type" value="Genomic_DNA"/>
</dbReference>
<dbReference type="PROSITE" id="PS00211">
    <property type="entry name" value="ABC_TRANSPORTER_1"/>
    <property type="match status" value="1"/>
</dbReference>
<dbReference type="PATRIC" id="fig|1423724.4.peg.435"/>
<dbReference type="Pfam" id="PF00005">
    <property type="entry name" value="ABC_tran"/>
    <property type="match status" value="1"/>
</dbReference>
<keyword evidence="1" id="KW-0547">Nucleotide-binding</keyword>
<dbReference type="PROSITE" id="PS50893">
    <property type="entry name" value="ABC_TRANSPORTER_2"/>
    <property type="match status" value="1"/>
</dbReference>
<keyword evidence="2" id="KW-0067">ATP-binding</keyword>
<evidence type="ECO:0000259" key="3">
    <source>
        <dbReference type="PROSITE" id="PS50893"/>
    </source>
</evidence>
<evidence type="ECO:0000256" key="2">
    <source>
        <dbReference type="ARBA" id="ARBA00022840"/>
    </source>
</evidence>